<dbReference type="SUPFAM" id="SSF53448">
    <property type="entry name" value="Nucleotide-diphospho-sugar transferases"/>
    <property type="match status" value="1"/>
</dbReference>
<dbReference type="PANTHER" id="PTHR32044">
    <property type="entry name" value="GLUCOMANNAN 4-BETA-MANNOSYLTRANSFERASE 9"/>
    <property type="match status" value="1"/>
</dbReference>
<dbReference type="InterPro" id="IPR029044">
    <property type="entry name" value="Nucleotide-diphossugar_trans"/>
</dbReference>
<keyword evidence="6" id="KW-0333">Golgi apparatus</keyword>
<comment type="caution">
    <text evidence="10">The sequence shown here is derived from an EMBL/GenBank/DDBJ whole genome shotgun (WGS) entry which is preliminary data.</text>
</comment>
<comment type="subcellular location">
    <subcellularLocation>
        <location evidence="1">Golgi apparatus membrane</location>
        <topology evidence="1">Multi-pass membrane protein</topology>
    </subcellularLocation>
</comment>
<keyword evidence="11" id="KW-1185">Reference proteome</keyword>
<dbReference type="PROSITE" id="PS51257">
    <property type="entry name" value="PROKAR_LIPOPROTEIN"/>
    <property type="match status" value="1"/>
</dbReference>
<feature type="transmembrane region" description="Helical" evidence="9">
    <location>
        <begin position="344"/>
        <end position="364"/>
    </location>
</feature>
<dbReference type="GO" id="GO:0016757">
    <property type="term" value="F:glycosyltransferase activity"/>
    <property type="evidence" value="ECO:0007669"/>
    <property type="project" value="UniProtKB-KW"/>
</dbReference>
<evidence type="ECO:0000313" key="10">
    <source>
        <dbReference type="EMBL" id="EAT14357.1"/>
    </source>
</evidence>
<keyword evidence="4 9" id="KW-0812">Transmembrane</keyword>
<evidence type="ECO:0000256" key="4">
    <source>
        <dbReference type="ARBA" id="ARBA00022692"/>
    </source>
</evidence>
<protein>
    <submittedName>
        <fullName evidence="10">Glycosyl transferase, family 2</fullName>
    </submittedName>
</protein>
<organism evidence="10 11">
    <name type="scientific">Desulfuromonas acetoxidans (strain DSM 684 / 11070)</name>
    <dbReference type="NCBI Taxonomy" id="281689"/>
    <lineage>
        <taxon>Bacteria</taxon>
        <taxon>Pseudomonadati</taxon>
        <taxon>Thermodesulfobacteriota</taxon>
        <taxon>Desulfuromonadia</taxon>
        <taxon>Desulfuromonadales</taxon>
        <taxon>Desulfuromonadaceae</taxon>
        <taxon>Desulfuromonas</taxon>
    </lineage>
</organism>
<evidence type="ECO:0000313" key="11">
    <source>
        <dbReference type="Proteomes" id="UP000005695"/>
    </source>
</evidence>
<evidence type="ECO:0000256" key="7">
    <source>
        <dbReference type="ARBA" id="ARBA00023136"/>
    </source>
</evidence>
<feature type="transmembrane region" description="Helical" evidence="9">
    <location>
        <begin position="376"/>
        <end position="401"/>
    </location>
</feature>
<dbReference type="Proteomes" id="UP000005695">
    <property type="component" value="Unassembled WGS sequence"/>
</dbReference>
<feature type="transmembrane region" description="Helical" evidence="9">
    <location>
        <begin position="7"/>
        <end position="28"/>
    </location>
</feature>
<dbReference type="RefSeq" id="WP_006002944.1">
    <property type="nucleotide sequence ID" value="NZ_AAEW02000031.1"/>
</dbReference>
<evidence type="ECO:0000256" key="3">
    <source>
        <dbReference type="ARBA" id="ARBA00022679"/>
    </source>
</evidence>
<keyword evidence="3 10" id="KW-0808">Transferase</keyword>
<feature type="transmembrane region" description="Helical" evidence="9">
    <location>
        <begin position="460"/>
        <end position="481"/>
    </location>
</feature>
<evidence type="ECO:0000256" key="8">
    <source>
        <dbReference type="ARBA" id="ARBA00023316"/>
    </source>
</evidence>
<evidence type="ECO:0000256" key="6">
    <source>
        <dbReference type="ARBA" id="ARBA00023034"/>
    </source>
</evidence>
<dbReference type="EMBL" id="AAEW02000031">
    <property type="protein sequence ID" value="EAT14357.1"/>
    <property type="molecule type" value="Genomic_DNA"/>
</dbReference>
<proteinExistence type="predicted"/>
<gene>
    <name evidence="10" type="ORF">Dace_0197</name>
</gene>
<reference evidence="10" key="2">
    <citation type="submission" date="2006-05" db="EMBL/GenBank/DDBJ databases">
        <title>Sequencing of the draft genome and assembly of Desulfuromonas acetoxidans DSM 684.</title>
        <authorList>
            <consortium name="US DOE Joint Genome Institute (JGI-PGF)"/>
            <person name="Copeland A."/>
            <person name="Lucas S."/>
            <person name="Lapidus A."/>
            <person name="Barry K."/>
            <person name="Detter J.C."/>
            <person name="Glavina del Rio T."/>
            <person name="Hammon N."/>
            <person name="Israni S."/>
            <person name="Dalin E."/>
            <person name="Tice H."/>
            <person name="Bruce D."/>
            <person name="Pitluck S."/>
            <person name="Richardson P."/>
        </authorList>
    </citation>
    <scope>NUCLEOTIDE SEQUENCE [LARGE SCALE GENOMIC DNA]</scope>
    <source>
        <strain evidence="10">DSM 684</strain>
    </source>
</reference>
<accession>Q1JVS9</accession>
<feature type="transmembrane region" description="Helical" evidence="9">
    <location>
        <begin position="435"/>
        <end position="454"/>
    </location>
</feature>
<keyword evidence="2" id="KW-0328">Glycosyltransferase</keyword>
<name>Q1JVS9_DESA6</name>
<feature type="transmembrane region" description="Helical" evidence="9">
    <location>
        <begin position="308"/>
        <end position="332"/>
    </location>
</feature>
<dbReference type="Pfam" id="PF13641">
    <property type="entry name" value="Glyco_tranf_2_3"/>
    <property type="match status" value="1"/>
</dbReference>
<evidence type="ECO:0000256" key="1">
    <source>
        <dbReference type="ARBA" id="ARBA00004653"/>
    </source>
</evidence>
<keyword evidence="5 9" id="KW-1133">Transmembrane helix</keyword>
<keyword evidence="7 9" id="KW-0472">Membrane</keyword>
<reference evidence="10" key="1">
    <citation type="submission" date="2006-05" db="EMBL/GenBank/DDBJ databases">
        <title>Annotation of the draft genome assembly of Desulfuromonas acetoxidans DSM 684.</title>
        <authorList>
            <consortium name="US DOE Joint Genome Institute (JGI-ORNL)"/>
            <person name="Larimer F."/>
            <person name="Land M."/>
            <person name="Hauser L."/>
        </authorList>
    </citation>
    <scope>NUCLEOTIDE SEQUENCE [LARGE SCALE GENOMIC DNA]</scope>
    <source>
        <strain evidence="10">DSM 684</strain>
    </source>
</reference>
<keyword evidence="8" id="KW-0961">Cell wall biogenesis/degradation</keyword>
<evidence type="ECO:0000256" key="9">
    <source>
        <dbReference type="SAM" id="Phobius"/>
    </source>
</evidence>
<dbReference type="OrthoDB" id="9806824at2"/>
<dbReference type="FunFam" id="3.90.550.10:FF:000057">
    <property type="entry name" value="Glycosyltransferase-like protein, family 2"/>
    <property type="match status" value="1"/>
</dbReference>
<dbReference type="PANTHER" id="PTHR32044:SF80">
    <property type="entry name" value="XYLOGLUCAN GLYCOSYLTRANSFERASE 2-RELATED"/>
    <property type="match status" value="1"/>
</dbReference>
<evidence type="ECO:0000256" key="5">
    <source>
        <dbReference type="ARBA" id="ARBA00022989"/>
    </source>
</evidence>
<dbReference type="AlphaFoldDB" id="Q1JVS9"/>
<dbReference type="GO" id="GO:0071555">
    <property type="term" value="P:cell wall organization"/>
    <property type="evidence" value="ECO:0007669"/>
    <property type="project" value="UniProtKB-KW"/>
</dbReference>
<sequence length="487" mass="55211">MRILTDILTTLHFVAMAGLACYGLHRLWMLRHWLLLSRQPKQPLLWLDDENCPVVTVQLPLYNERFVAQRLIEATAQLDWPNDRLQIQVLDDSNDETCGVVDAAVAHWQALGVDIEVLRRDSRQGYKAGALAAATSKARGEFLAVFDADFIPESDFLRRTMANFTQPEIGMVQARWGFLNREQSWLTQLQAILLGPHFGIEHRVRCHQGLFFNFNGTAGVWRRQTIVDGGGWQADTVTEDLDLSYRCQMKGWKFCYVDDVVVPSELPVTLGDFRGQQQRWAKGSMQTARKILPLVLRSRQSRGVKIEAMAHLLANLGWLCAAIASITLYPALLSRSTLHLWQILAIDVPLFLLASLAILSYFFLYAYREIGWKAALWVPVLPLLTLGMAPSLAWAALCGLFQRGGVFNRTAKYGTSNQTPVKRLLPVYSHKSYRVLWVNGALVLYSILPVVLTIQNHNWLALPLVGLFPLGFFLVFVKDFLEIRHNL</sequence>
<dbReference type="Gene3D" id="3.90.550.10">
    <property type="entry name" value="Spore Coat Polysaccharide Biosynthesis Protein SpsA, Chain A"/>
    <property type="match status" value="1"/>
</dbReference>
<evidence type="ECO:0000256" key="2">
    <source>
        <dbReference type="ARBA" id="ARBA00022676"/>
    </source>
</evidence>